<sequence length="314" mass="36166">MQFDPITASQYETTERYYELPKALFENELYRDMRLDVKVSYAILKDRLKLSIKNGWIDDDGIYYLIYSNSKLMKILDCSKSTLLRIKKQLAEYGLMREVQQSSSKEGTLANRIYLGNLNISERPTPVSNNESSTPVSNLDQGGVKNRLGGCQIDTGRVSKSAPNEPEYSEPNNSEYSSSRKSETISDEIPPSPQPNFTLTRSQSEKYIPPKYYSLLQTIADRYNGKFCQIDLFTGETQNYNLTHKQKMMIGQYLDNDWVTSQEVLDMIDRVPVDCECPLAYLLKMLENLKTERQEEVRRVAHLNAQRYYEGGQA</sequence>
<comment type="caution">
    <text evidence="3">The sequence shown here is derived from an EMBL/GenBank/DDBJ whole genome shotgun (WGS) entry which is preliminary data.</text>
</comment>
<dbReference type="Pfam" id="PF06970">
    <property type="entry name" value="RepA_N"/>
    <property type="match status" value="1"/>
</dbReference>
<dbReference type="EMBL" id="SSXL01000014">
    <property type="protein sequence ID" value="TII02408.1"/>
    <property type="molecule type" value="Genomic_DNA"/>
</dbReference>
<feature type="region of interest" description="Disordered" evidence="1">
    <location>
        <begin position="120"/>
        <end position="203"/>
    </location>
</feature>
<accession>A0A4T2GT43</accession>
<evidence type="ECO:0000256" key="1">
    <source>
        <dbReference type="SAM" id="MobiDB-lite"/>
    </source>
</evidence>
<proteinExistence type="predicted"/>
<feature type="compositionally biased region" description="Low complexity" evidence="1">
    <location>
        <begin position="163"/>
        <end position="177"/>
    </location>
</feature>
<dbReference type="RefSeq" id="WP_136647902.1">
    <property type="nucleotide sequence ID" value="NZ_JAIMDZ010000014.1"/>
</dbReference>
<feature type="domain" description="Replication initiator A N-terminal" evidence="2">
    <location>
        <begin position="16"/>
        <end position="90"/>
    </location>
</feature>
<feature type="compositionally biased region" description="Polar residues" evidence="1">
    <location>
        <begin position="120"/>
        <end position="140"/>
    </location>
</feature>
<name>A0A4T2GT43_STRSU</name>
<dbReference type="Proteomes" id="UP000309259">
    <property type="component" value="Unassembled WGS sequence"/>
</dbReference>
<organism evidence="3 4">
    <name type="scientific">Streptococcus suis</name>
    <dbReference type="NCBI Taxonomy" id="1307"/>
    <lineage>
        <taxon>Bacteria</taxon>
        <taxon>Bacillati</taxon>
        <taxon>Bacillota</taxon>
        <taxon>Bacilli</taxon>
        <taxon>Lactobacillales</taxon>
        <taxon>Streptococcaceae</taxon>
        <taxon>Streptococcus</taxon>
    </lineage>
</organism>
<evidence type="ECO:0000259" key="2">
    <source>
        <dbReference type="Pfam" id="PF06970"/>
    </source>
</evidence>
<dbReference type="InterPro" id="IPR010724">
    <property type="entry name" value="RepA_N"/>
</dbReference>
<gene>
    <name evidence="3" type="ORF">FAJ35_05080</name>
</gene>
<reference evidence="3 4" key="1">
    <citation type="submission" date="2019-04" db="EMBL/GenBank/DDBJ databases">
        <title>Genome analysis of Streptococcus suis strain WUSS327.</title>
        <authorList>
            <person name="Chen H."/>
            <person name="Gao X."/>
            <person name="Wu Z."/>
        </authorList>
    </citation>
    <scope>NUCLEOTIDE SEQUENCE [LARGE SCALE GENOMIC DNA]</scope>
    <source>
        <strain evidence="3 4">WUSS327</strain>
    </source>
</reference>
<evidence type="ECO:0000313" key="3">
    <source>
        <dbReference type="EMBL" id="TII02408.1"/>
    </source>
</evidence>
<evidence type="ECO:0000313" key="4">
    <source>
        <dbReference type="Proteomes" id="UP000309259"/>
    </source>
</evidence>
<dbReference type="AlphaFoldDB" id="A0A4T2GT43"/>
<protein>
    <submittedName>
        <fullName evidence="3">Replication initiator protein A</fullName>
    </submittedName>
</protein>